<dbReference type="OrthoDB" id="9770553at2"/>
<accession>A0A239ILF8</accession>
<dbReference type="AlphaFoldDB" id="A0A239ILF8"/>
<dbReference type="EMBL" id="FZOQ01000017">
    <property type="protein sequence ID" value="SNS94058.1"/>
    <property type="molecule type" value="Genomic_DNA"/>
</dbReference>
<dbReference type="InterPro" id="IPR029063">
    <property type="entry name" value="SAM-dependent_MTases_sf"/>
</dbReference>
<dbReference type="GO" id="GO:0008757">
    <property type="term" value="F:S-adenosylmethionine-dependent methyltransferase activity"/>
    <property type="evidence" value="ECO:0007669"/>
    <property type="project" value="InterPro"/>
</dbReference>
<dbReference type="GO" id="GO:0032259">
    <property type="term" value="P:methylation"/>
    <property type="evidence" value="ECO:0007669"/>
    <property type="project" value="UniProtKB-KW"/>
</dbReference>
<evidence type="ECO:0000313" key="2">
    <source>
        <dbReference type="EMBL" id="SNS94058.1"/>
    </source>
</evidence>
<dbReference type="Gene3D" id="3.40.50.150">
    <property type="entry name" value="Vaccinia Virus protein VP39"/>
    <property type="match status" value="1"/>
</dbReference>
<dbReference type="Proteomes" id="UP000198432">
    <property type="component" value="Unassembled WGS sequence"/>
</dbReference>
<dbReference type="Pfam" id="PF08241">
    <property type="entry name" value="Methyltransf_11"/>
    <property type="match status" value="1"/>
</dbReference>
<feature type="domain" description="Methyltransferase type 11" evidence="1">
    <location>
        <begin position="161"/>
        <end position="243"/>
    </location>
</feature>
<dbReference type="InterPro" id="IPR013216">
    <property type="entry name" value="Methyltransf_11"/>
</dbReference>
<reference evidence="3" key="1">
    <citation type="submission" date="2017-06" db="EMBL/GenBank/DDBJ databases">
        <authorList>
            <person name="Varghese N."/>
            <person name="Submissions S."/>
        </authorList>
    </citation>
    <scope>NUCLEOTIDE SEQUENCE [LARGE SCALE GENOMIC DNA]</scope>
    <source>
        <strain evidence="3">NKM1</strain>
    </source>
</reference>
<sequence>MENVLKILKCPISNQVLVPSQLSGLADNNTLRLKEELATIEDALNEKWDQKGLITPDRKYFYPIIDNIFILLPELCITSTSPQVYDTKWDRQRVQMFYNQFGWKKTADNEAYEDTKIFVDQREIAKEYQVRAEERIKQYLSSGTYLLDIASGALHNERYHNFSRNYQYRVCIDFSITALIEARKNIGSKHGIFILGDITNIPLQDDACDNVISLHTLYHVHKDKQETALKELVRVCKPEANIVIAYNWGWHSLLMNISLLPTRAIKMIRKIINDRMQKSLPKDQLKPTLYFYPHSMSWFNKVKAGNWHIEYNCQKSLHVDFIRLYIHQQLGGEHILKAISDLEDKYPNFFGKYGSFPLIIIRKKDSIGLKGKTDKDVSEAVA</sequence>
<dbReference type="SUPFAM" id="SSF53335">
    <property type="entry name" value="S-adenosyl-L-methionine-dependent methyltransferases"/>
    <property type="match status" value="1"/>
</dbReference>
<keyword evidence="2" id="KW-0489">Methyltransferase</keyword>
<evidence type="ECO:0000259" key="1">
    <source>
        <dbReference type="Pfam" id="PF08241"/>
    </source>
</evidence>
<name>A0A239ILF8_9BACT</name>
<keyword evidence="3" id="KW-1185">Reference proteome</keyword>
<organism evidence="2 3">
    <name type="scientific">Pontibacter ummariensis</name>
    <dbReference type="NCBI Taxonomy" id="1610492"/>
    <lineage>
        <taxon>Bacteria</taxon>
        <taxon>Pseudomonadati</taxon>
        <taxon>Bacteroidota</taxon>
        <taxon>Cytophagia</taxon>
        <taxon>Cytophagales</taxon>
        <taxon>Hymenobacteraceae</taxon>
        <taxon>Pontibacter</taxon>
    </lineage>
</organism>
<keyword evidence="2" id="KW-0808">Transferase</keyword>
<gene>
    <name evidence="2" type="ORF">SAMN06296052_11798</name>
</gene>
<proteinExistence type="predicted"/>
<protein>
    <submittedName>
        <fullName evidence="2">Methyltransferase domain-containing protein</fullName>
    </submittedName>
</protein>
<dbReference type="RefSeq" id="WP_089320542.1">
    <property type="nucleotide sequence ID" value="NZ_FZOQ01000017.1"/>
</dbReference>
<evidence type="ECO:0000313" key="3">
    <source>
        <dbReference type="Proteomes" id="UP000198432"/>
    </source>
</evidence>